<evidence type="ECO:0000313" key="5">
    <source>
        <dbReference type="EMBL" id="MBB4569722.1"/>
    </source>
</evidence>
<dbReference type="NCBIfam" id="NF033788">
    <property type="entry name" value="HTH_metalloreg"/>
    <property type="match status" value="1"/>
</dbReference>
<feature type="domain" description="HTH arsR-type" evidence="4">
    <location>
        <begin position="1"/>
        <end position="95"/>
    </location>
</feature>
<dbReference type="Gene3D" id="1.10.10.10">
    <property type="entry name" value="Winged helix-like DNA-binding domain superfamily/Winged helix DNA-binding domain"/>
    <property type="match status" value="1"/>
</dbReference>
<evidence type="ECO:0000313" key="6">
    <source>
        <dbReference type="Proteomes" id="UP000543836"/>
    </source>
</evidence>
<keyword evidence="1" id="KW-0805">Transcription regulation</keyword>
<dbReference type="InterPro" id="IPR036388">
    <property type="entry name" value="WH-like_DNA-bd_sf"/>
</dbReference>
<dbReference type="GO" id="GO:0003677">
    <property type="term" value="F:DNA binding"/>
    <property type="evidence" value="ECO:0007669"/>
    <property type="project" value="UniProtKB-KW"/>
</dbReference>
<reference evidence="5 6" key="1">
    <citation type="submission" date="2020-08" db="EMBL/GenBank/DDBJ databases">
        <title>Genomic Encyclopedia of Type Strains, Phase IV (KMG-V): Genome sequencing to study the core and pangenomes of soil and plant-associated prokaryotes.</title>
        <authorList>
            <person name="Whitman W."/>
        </authorList>
    </citation>
    <scope>NUCLEOTIDE SEQUENCE [LARGE SCALE GENOMIC DNA]</scope>
    <source>
        <strain evidence="5 6">SEMIA 492</strain>
    </source>
</reference>
<dbReference type="InterPro" id="IPR051011">
    <property type="entry name" value="Metal_resp_trans_reg"/>
</dbReference>
<dbReference type="Pfam" id="PF12840">
    <property type="entry name" value="HTH_20"/>
    <property type="match status" value="1"/>
</dbReference>
<dbReference type="PRINTS" id="PR00778">
    <property type="entry name" value="HTHARSR"/>
</dbReference>
<evidence type="ECO:0000256" key="1">
    <source>
        <dbReference type="ARBA" id="ARBA00023015"/>
    </source>
</evidence>
<evidence type="ECO:0000256" key="3">
    <source>
        <dbReference type="ARBA" id="ARBA00023163"/>
    </source>
</evidence>
<dbReference type="Proteomes" id="UP000543836">
    <property type="component" value="Unassembled WGS sequence"/>
</dbReference>
<dbReference type="SUPFAM" id="SSF46785">
    <property type="entry name" value="Winged helix' DNA-binding domain"/>
    <property type="match status" value="1"/>
</dbReference>
<sequence length="117" mass="12519">MNERQALGSFGALSQETRLQIVRMLVVAGPEGMPAGTIAEKLEVSPSNISFHLKELDRAGLVSQQREARSIIYTANYDALSGLVRFLMDDCCGGHPEICAPAAKVAACCAPAEEKAR</sequence>
<evidence type="ECO:0000256" key="2">
    <source>
        <dbReference type="ARBA" id="ARBA00023125"/>
    </source>
</evidence>
<dbReference type="EMBL" id="JACIIG010000010">
    <property type="protein sequence ID" value="MBB4569722.1"/>
    <property type="molecule type" value="Genomic_DNA"/>
</dbReference>
<comment type="caution">
    <text evidence="5">The sequence shown here is derived from an EMBL/GenBank/DDBJ whole genome shotgun (WGS) entry which is preliminary data.</text>
</comment>
<dbReference type="OrthoDB" id="9804742at2"/>
<dbReference type="InterPro" id="IPR001845">
    <property type="entry name" value="HTH_ArsR_DNA-bd_dom"/>
</dbReference>
<dbReference type="InterPro" id="IPR036390">
    <property type="entry name" value="WH_DNA-bd_sf"/>
</dbReference>
<dbReference type="GO" id="GO:0003700">
    <property type="term" value="F:DNA-binding transcription factor activity"/>
    <property type="evidence" value="ECO:0007669"/>
    <property type="project" value="InterPro"/>
</dbReference>
<dbReference type="PROSITE" id="PS50987">
    <property type="entry name" value="HTH_ARSR_2"/>
    <property type="match status" value="1"/>
</dbReference>
<evidence type="ECO:0000259" key="4">
    <source>
        <dbReference type="PROSITE" id="PS50987"/>
    </source>
</evidence>
<dbReference type="PANTHER" id="PTHR43132:SF2">
    <property type="entry name" value="ARSENICAL RESISTANCE OPERON REPRESSOR ARSR-RELATED"/>
    <property type="match status" value="1"/>
</dbReference>
<gene>
    <name evidence="5" type="ORF">GGE60_003850</name>
</gene>
<name>A0A7W6ZVV8_9HYPH</name>
<keyword evidence="6" id="KW-1185">Reference proteome</keyword>
<keyword evidence="2 5" id="KW-0238">DNA-binding</keyword>
<proteinExistence type="predicted"/>
<organism evidence="5 6">
    <name type="scientific">Rhizobium leucaenae</name>
    <dbReference type="NCBI Taxonomy" id="29450"/>
    <lineage>
        <taxon>Bacteria</taxon>
        <taxon>Pseudomonadati</taxon>
        <taxon>Pseudomonadota</taxon>
        <taxon>Alphaproteobacteria</taxon>
        <taxon>Hyphomicrobiales</taxon>
        <taxon>Rhizobiaceae</taxon>
        <taxon>Rhizobium/Agrobacterium group</taxon>
        <taxon>Rhizobium</taxon>
    </lineage>
</organism>
<dbReference type="RefSeq" id="WP_028752938.1">
    <property type="nucleotide sequence ID" value="NZ_JACIIG010000010.1"/>
</dbReference>
<accession>A0A7W6ZVV8</accession>
<dbReference type="SMART" id="SM00418">
    <property type="entry name" value="HTH_ARSR"/>
    <property type="match status" value="1"/>
</dbReference>
<keyword evidence="3" id="KW-0804">Transcription</keyword>
<dbReference type="CDD" id="cd00090">
    <property type="entry name" value="HTH_ARSR"/>
    <property type="match status" value="1"/>
</dbReference>
<dbReference type="InterPro" id="IPR011991">
    <property type="entry name" value="ArsR-like_HTH"/>
</dbReference>
<protein>
    <submittedName>
        <fullName evidence="5">DNA-binding transcriptional ArsR family regulator</fullName>
    </submittedName>
</protein>
<dbReference type="AlphaFoldDB" id="A0A7W6ZVV8"/>
<dbReference type="PANTHER" id="PTHR43132">
    <property type="entry name" value="ARSENICAL RESISTANCE OPERON REPRESSOR ARSR-RELATED"/>
    <property type="match status" value="1"/>
</dbReference>